<evidence type="ECO:0000313" key="2">
    <source>
        <dbReference type="EMBL" id="GGA46089.1"/>
    </source>
</evidence>
<accession>A0A916RA40</accession>
<comment type="caution">
    <text evidence="2">The sequence shown here is derived from an EMBL/GenBank/DDBJ whole genome shotgun (WGS) entry which is preliminary data.</text>
</comment>
<reference evidence="2 3" key="1">
    <citation type="journal article" date="2014" name="Int. J. Syst. Evol. Microbiol.">
        <title>Complete genome sequence of Corynebacterium casei LMG S-19264T (=DSM 44701T), isolated from a smear-ripened cheese.</title>
        <authorList>
            <consortium name="US DOE Joint Genome Institute (JGI-PGF)"/>
            <person name="Walter F."/>
            <person name="Albersmeier A."/>
            <person name="Kalinowski J."/>
            <person name="Ruckert C."/>
        </authorList>
    </citation>
    <scope>NUCLEOTIDE SEQUENCE [LARGE SCALE GENOMIC DNA]</scope>
    <source>
        <strain evidence="2 3">CGMCC 1.15896</strain>
    </source>
</reference>
<dbReference type="EMBL" id="BMKB01000002">
    <property type="protein sequence ID" value="GGA46089.1"/>
    <property type="molecule type" value="Genomic_DNA"/>
</dbReference>
<name>A0A916RA40_9HYPH</name>
<proteinExistence type="predicted"/>
<sequence length="112" mass="12744">MTDKFDPEIFAEWQSLVTAWDKAERELKELQAARERDADGSDAKRDDDPREAQLVAELAQLKADIDTLVLRISGTRDTSSEEMVVALIDTKPDNKTFAEMVREKLARHVQGR</sequence>
<dbReference type="AlphaFoldDB" id="A0A916RA40"/>
<keyword evidence="3" id="KW-1185">Reference proteome</keyword>
<dbReference type="RefSeq" id="WP_127074012.1">
    <property type="nucleotide sequence ID" value="NZ_BMKB01000002.1"/>
</dbReference>
<evidence type="ECO:0000313" key="3">
    <source>
        <dbReference type="Proteomes" id="UP000596977"/>
    </source>
</evidence>
<protein>
    <submittedName>
        <fullName evidence="2">Uncharacterized protein</fullName>
    </submittedName>
</protein>
<organism evidence="2 3">
    <name type="scientific">Pelagibacterium lentulum</name>
    <dbReference type="NCBI Taxonomy" id="2029865"/>
    <lineage>
        <taxon>Bacteria</taxon>
        <taxon>Pseudomonadati</taxon>
        <taxon>Pseudomonadota</taxon>
        <taxon>Alphaproteobacteria</taxon>
        <taxon>Hyphomicrobiales</taxon>
        <taxon>Devosiaceae</taxon>
        <taxon>Pelagibacterium</taxon>
    </lineage>
</organism>
<gene>
    <name evidence="2" type="ORF">GCM10011499_14800</name>
</gene>
<dbReference type="Proteomes" id="UP000596977">
    <property type="component" value="Unassembled WGS sequence"/>
</dbReference>
<evidence type="ECO:0000256" key="1">
    <source>
        <dbReference type="SAM" id="MobiDB-lite"/>
    </source>
</evidence>
<feature type="region of interest" description="Disordered" evidence="1">
    <location>
        <begin position="31"/>
        <end position="51"/>
    </location>
</feature>